<evidence type="ECO:0000313" key="1">
    <source>
        <dbReference type="Proteomes" id="UP001732720"/>
    </source>
</evidence>
<proteinExistence type="predicted"/>
<name>A0AC58LJE5_CASCN</name>
<reference evidence="2" key="1">
    <citation type="submission" date="2025-08" db="UniProtKB">
        <authorList>
            <consortium name="RefSeq"/>
        </authorList>
    </citation>
    <scope>IDENTIFICATION</scope>
</reference>
<sequence length="639" mass="72026">MNPPAIFLAGRQNIESEVENSTIEKQRKELHLLIGELKDRDKELNDMVAVHQRQLLSWEEDRQKVLTLEERCSKLEGELQKRTEIIKSLMKKVKVLESNQIECQTALRKTQLQLQEMVQKATHSSLLSEDLEARNESLSNTLVELSAQVGQLQAREQALTTMIKLKDKDIIEAVNHIADCSGKFKLLEHALRDAKMVETCIVKEKQDYKQKLKALKIEVNKLKVEREKRKDELLDIAKSKQERTNSELHNLRQVYVKQQSDLQFLNFNVENSQELIQIYDSKMEESEVLESSRDMCLSDLENNHPKVDIKREKNQKSLVKDQKFEAILAQQNRSDKNSCDICKEKKLQINTAFGEKNIITVSSLLTKDLAEKQKSWSLGGKIQIEPENKITLCKSHAKSAKSNGIGLQNEEKQLSETSVSLPDEKQWHDVNVYLGLANSPGSKQAEKLEVECHEATERSEISCCPKDGGCLGESELCESKCCHPSNLIIEAPGHMSDAEWMNIFKPSKVERIVRHKTVCTCSGSGTKCSSSASEFIAIQHSHCLGSKSAVREGETEALLDKKSSSTGSLPSKDAAMSNEQDDCSPTSKLQRLLAESRQMVTDLELSTLLPISSENLNSSDRSNLDLSEESAQKNTIVSH</sequence>
<organism evidence="1 2">
    <name type="scientific">Castor canadensis</name>
    <name type="common">American beaver</name>
    <dbReference type="NCBI Taxonomy" id="51338"/>
    <lineage>
        <taxon>Eukaryota</taxon>
        <taxon>Metazoa</taxon>
        <taxon>Chordata</taxon>
        <taxon>Craniata</taxon>
        <taxon>Vertebrata</taxon>
        <taxon>Euteleostomi</taxon>
        <taxon>Mammalia</taxon>
        <taxon>Eutheria</taxon>
        <taxon>Euarchontoglires</taxon>
        <taxon>Glires</taxon>
        <taxon>Rodentia</taxon>
        <taxon>Castorimorpha</taxon>
        <taxon>Castoridae</taxon>
        <taxon>Castor</taxon>
    </lineage>
</organism>
<keyword evidence="1" id="KW-1185">Reference proteome</keyword>
<dbReference type="RefSeq" id="XP_073917253.1">
    <property type="nucleotide sequence ID" value="XM_074061152.1"/>
</dbReference>
<accession>A0AC58LJE5</accession>
<gene>
    <name evidence="2" type="primary">Ccdc62</name>
</gene>
<protein>
    <submittedName>
        <fullName evidence="2">Coiled-coil domain-containing protein 62 isoform X3</fullName>
    </submittedName>
</protein>
<dbReference type="Proteomes" id="UP001732720">
    <property type="component" value="Chromosome 18"/>
</dbReference>
<evidence type="ECO:0000313" key="2">
    <source>
        <dbReference type="RefSeq" id="XP_073917253.1"/>
    </source>
</evidence>